<evidence type="ECO:0000313" key="2">
    <source>
        <dbReference type="EMBL" id="KJA20827.1"/>
    </source>
</evidence>
<sequence>MAVAPEQYPATDSLSVSDRTPSRHSSIQGPYRDGSKDTSFPIYRRVESPGTVTDEIYARSLLGTGNGTPLSDAVGNLSRPQLHLKNGAFLGDVGYVSQSGYFHFAFNIFSAAAHPLHKYGVPPTFSPALSAISKDDSVVIPNYHPPGTVIASPGITVTQAVDPLAVQFDTTAIEGAVLVLPAGASREDLVDPSRFYPYLKEHATSWYQYYNGNSDRTAQDRHTANGTLCIVIGVDRVESWAMATFPVRNKHVGEPRRFRYIANSPDSPWKDDAGSTLHESKRLSDGAMGVVFLRVMTVALSSGEWSRNVAYIPPEEVQSYATLSTRAPGLGSRIRRVLPRLRLFSKEKTWADTTLIFHPSIVLSHILILTELSATVAVVPDSVWCSQLSGQTLTHEEVVILIRKIIDNFDIVTEDGIATFTSRGNDQKNMTQSKPPHSSMSSYVRWIIPWSVRSKSKDTRTKALENMKKVLSI</sequence>
<feature type="region of interest" description="Disordered" evidence="1">
    <location>
        <begin position="1"/>
        <end position="40"/>
    </location>
</feature>
<accession>A0A0D2L2C3</accession>
<proteinExistence type="predicted"/>
<dbReference type="AlphaFoldDB" id="A0A0D2L2C3"/>
<dbReference type="Proteomes" id="UP000054270">
    <property type="component" value="Unassembled WGS sequence"/>
</dbReference>
<feature type="compositionally biased region" description="Polar residues" evidence="1">
    <location>
        <begin position="10"/>
        <end position="28"/>
    </location>
</feature>
<protein>
    <submittedName>
        <fullName evidence="2">Uncharacterized protein</fullName>
    </submittedName>
</protein>
<organism evidence="2 3">
    <name type="scientific">Hypholoma sublateritium (strain FD-334 SS-4)</name>
    <dbReference type="NCBI Taxonomy" id="945553"/>
    <lineage>
        <taxon>Eukaryota</taxon>
        <taxon>Fungi</taxon>
        <taxon>Dikarya</taxon>
        <taxon>Basidiomycota</taxon>
        <taxon>Agaricomycotina</taxon>
        <taxon>Agaricomycetes</taxon>
        <taxon>Agaricomycetidae</taxon>
        <taxon>Agaricales</taxon>
        <taxon>Agaricineae</taxon>
        <taxon>Strophariaceae</taxon>
        <taxon>Hypholoma</taxon>
    </lineage>
</organism>
<gene>
    <name evidence="2" type="ORF">HYPSUDRAFT_216698</name>
</gene>
<dbReference type="OrthoDB" id="3222453at2759"/>
<keyword evidence="3" id="KW-1185">Reference proteome</keyword>
<name>A0A0D2L2C3_HYPSF</name>
<evidence type="ECO:0000256" key="1">
    <source>
        <dbReference type="SAM" id="MobiDB-lite"/>
    </source>
</evidence>
<evidence type="ECO:0000313" key="3">
    <source>
        <dbReference type="Proteomes" id="UP000054270"/>
    </source>
</evidence>
<dbReference type="EMBL" id="KN817563">
    <property type="protein sequence ID" value="KJA20827.1"/>
    <property type="molecule type" value="Genomic_DNA"/>
</dbReference>
<reference evidence="3" key="1">
    <citation type="submission" date="2014-04" db="EMBL/GenBank/DDBJ databases">
        <title>Evolutionary Origins and Diversification of the Mycorrhizal Mutualists.</title>
        <authorList>
            <consortium name="DOE Joint Genome Institute"/>
            <consortium name="Mycorrhizal Genomics Consortium"/>
            <person name="Kohler A."/>
            <person name="Kuo A."/>
            <person name="Nagy L.G."/>
            <person name="Floudas D."/>
            <person name="Copeland A."/>
            <person name="Barry K.W."/>
            <person name="Cichocki N."/>
            <person name="Veneault-Fourrey C."/>
            <person name="LaButti K."/>
            <person name="Lindquist E.A."/>
            <person name="Lipzen A."/>
            <person name="Lundell T."/>
            <person name="Morin E."/>
            <person name="Murat C."/>
            <person name="Riley R."/>
            <person name="Ohm R."/>
            <person name="Sun H."/>
            <person name="Tunlid A."/>
            <person name="Henrissat B."/>
            <person name="Grigoriev I.V."/>
            <person name="Hibbett D.S."/>
            <person name="Martin F."/>
        </authorList>
    </citation>
    <scope>NUCLEOTIDE SEQUENCE [LARGE SCALE GENOMIC DNA]</scope>
    <source>
        <strain evidence="3">FD-334 SS-4</strain>
    </source>
</reference>